<evidence type="ECO:0000256" key="4">
    <source>
        <dbReference type="ARBA" id="ARBA00022989"/>
    </source>
</evidence>
<dbReference type="InterPro" id="IPR029151">
    <property type="entry name" value="Sensor-like_sf"/>
</dbReference>
<feature type="transmembrane region" description="Helical" evidence="6">
    <location>
        <begin position="493"/>
        <end position="513"/>
    </location>
</feature>
<evidence type="ECO:0000256" key="3">
    <source>
        <dbReference type="ARBA" id="ARBA00022692"/>
    </source>
</evidence>
<dbReference type="Proteomes" id="UP000034325">
    <property type="component" value="Unassembled WGS sequence"/>
</dbReference>
<feature type="transmembrane region" description="Helical" evidence="6">
    <location>
        <begin position="12"/>
        <end position="30"/>
    </location>
</feature>
<keyword evidence="5 6" id="KW-0472">Membrane</keyword>
<evidence type="ECO:0000256" key="5">
    <source>
        <dbReference type="ARBA" id="ARBA00023136"/>
    </source>
</evidence>
<dbReference type="SUPFAM" id="SSF103190">
    <property type="entry name" value="Sensory domain-like"/>
    <property type="match status" value="2"/>
</dbReference>
<accession>A0A0G0M4R5</accession>
<dbReference type="Pfam" id="PF17202">
    <property type="entry name" value="sCache_3_3"/>
    <property type="match status" value="1"/>
</dbReference>
<reference evidence="8 9" key="1">
    <citation type="journal article" date="2015" name="Nature">
        <title>rRNA introns, odd ribosomes, and small enigmatic genomes across a large radiation of phyla.</title>
        <authorList>
            <person name="Brown C.T."/>
            <person name="Hug L.A."/>
            <person name="Thomas B.C."/>
            <person name="Sharon I."/>
            <person name="Castelle C.J."/>
            <person name="Singh A."/>
            <person name="Wilkins M.J."/>
            <person name="Williams K.H."/>
            <person name="Banfield J.F."/>
        </authorList>
    </citation>
    <scope>NUCLEOTIDE SEQUENCE [LARGE SCALE GENOMIC DNA]</scope>
</reference>
<comment type="caution">
    <text evidence="8">The sequence shown here is derived from an EMBL/GenBank/DDBJ whole genome shotgun (WGS) entry which is preliminary data.</text>
</comment>
<dbReference type="EMBL" id="LBWA01000004">
    <property type="protein sequence ID" value="KKQ98297.1"/>
    <property type="molecule type" value="Genomic_DNA"/>
</dbReference>
<dbReference type="AlphaFoldDB" id="A0A0G0M4R5"/>
<evidence type="ECO:0000256" key="2">
    <source>
        <dbReference type="ARBA" id="ARBA00022475"/>
    </source>
</evidence>
<evidence type="ECO:0000256" key="6">
    <source>
        <dbReference type="SAM" id="Phobius"/>
    </source>
</evidence>
<evidence type="ECO:0000313" key="8">
    <source>
        <dbReference type="EMBL" id="KKQ98297.1"/>
    </source>
</evidence>
<feature type="transmembrane region" description="Helical" evidence="6">
    <location>
        <begin position="193"/>
        <end position="215"/>
    </location>
</feature>
<keyword evidence="3 6" id="KW-0812">Transmembrane</keyword>
<feature type="domain" description="Single cache" evidence="7">
    <location>
        <begin position="387"/>
        <end position="486"/>
    </location>
</feature>
<feature type="transmembrane region" description="Helical" evidence="6">
    <location>
        <begin position="152"/>
        <end position="173"/>
    </location>
</feature>
<evidence type="ECO:0000313" key="9">
    <source>
        <dbReference type="Proteomes" id="UP000034325"/>
    </source>
</evidence>
<feature type="transmembrane region" description="Helical" evidence="6">
    <location>
        <begin position="42"/>
        <end position="62"/>
    </location>
</feature>
<feature type="transmembrane region" description="Helical" evidence="6">
    <location>
        <begin position="120"/>
        <end position="140"/>
    </location>
</feature>
<feature type="transmembrane region" description="Helical" evidence="6">
    <location>
        <begin position="74"/>
        <end position="100"/>
    </location>
</feature>
<sequence length="521" mass="56700">MWIQFILENLRFAISLFAGLIFFGVGWLYFDAWLEKHEKKELLRYLGFFLLAFSFAFSATQVESTLIEVPFSAILGNILASTSILAKISGLILITISLVIDPIQPRPDVSKFASSGIFGIPLPFSLLHPFLALSVGFLYFRRATIGLERHLRPVAIAFFVLGFSEFLSLGSFFRSTTNVGLYNLVAVFGPIWFARYISLAVATFILGKWVFGYLLKRFLTQLFMIFTSSILVIFLVTAVTFSGILLNNIQKETFVRLEIDARVLAYAIDARKAQTLSDAQLAAQNSQIVTSLGSRKSLATNLENFLLSKDQSFLWALDSSGTVLARGEDSEKFGDSVAGDPLVQKALEGTAVTSIGSRDGAFAPIITIQAAVPIKSRGAIVAGTTIDNAFADGIKKATGFETSIYGGNTLSATTFVTADGKTRPVGIKEENAQVKSQVLEKGESLNLALKILGVPYLGVYLPLKDITEKPVGVIFVGEPQTEVLQTAGASIELTFISTVALLLLSVIPSYLIAKYIAKQVE</sequence>
<dbReference type="GO" id="GO:0005886">
    <property type="term" value="C:plasma membrane"/>
    <property type="evidence" value="ECO:0007669"/>
    <property type="project" value="UniProtKB-SubCell"/>
</dbReference>
<name>A0A0G0M4R5_9BACT</name>
<comment type="subcellular location">
    <subcellularLocation>
        <location evidence="1">Cell membrane</location>
        <topology evidence="1">Multi-pass membrane protein</topology>
    </subcellularLocation>
</comment>
<proteinExistence type="predicted"/>
<dbReference type="InterPro" id="IPR033463">
    <property type="entry name" value="sCache_3"/>
</dbReference>
<evidence type="ECO:0000256" key="1">
    <source>
        <dbReference type="ARBA" id="ARBA00004651"/>
    </source>
</evidence>
<keyword evidence="2" id="KW-1003">Cell membrane</keyword>
<keyword evidence="4 6" id="KW-1133">Transmembrane helix</keyword>
<dbReference type="Gene3D" id="3.30.450.20">
    <property type="entry name" value="PAS domain"/>
    <property type="match status" value="1"/>
</dbReference>
<feature type="transmembrane region" description="Helical" evidence="6">
    <location>
        <begin position="222"/>
        <end position="246"/>
    </location>
</feature>
<organism evidence="8 9">
    <name type="scientific">Candidatus Woesebacteria bacterium GW2011_GWA1_39_12</name>
    <dbReference type="NCBI Taxonomy" id="1618549"/>
    <lineage>
        <taxon>Bacteria</taxon>
        <taxon>Candidatus Woeseibacteriota</taxon>
    </lineage>
</organism>
<protein>
    <submittedName>
        <fullName evidence="8">Methyl-accepting chemotaxis sensory transducer</fullName>
    </submittedName>
</protein>
<gene>
    <name evidence="8" type="ORF">UT23_C0004G0138</name>
</gene>
<evidence type="ECO:0000259" key="7">
    <source>
        <dbReference type="Pfam" id="PF17202"/>
    </source>
</evidence>